<evidence type="ECO:0000313" key="2">
    <source>
        <dbReference type="Proteomes" id="UP001253595"/>
    </source>
</evidence>
<dbReference type="RefSeq" id="WP_310074900.1">
    <property type="nucleotide sequence ID" value="NZ_JAVDVX010000007.1"/>
</dbReference>
<dbReference type="Proteomes" id="UP001253595">
    <property type="component" value="Unassembled WGS sequence"/>
</dbReference>
<dbReference type="Pfam" id="PF07308">
    <property type="entry name" value="DUF1456"/>
    <property type="match status" value="2"/>
</dbReference>
<evidence type="ECO:0000313" key="1">
    <source>
        <dbReference type="EMBL" id="MDR7091510.1"/>
    </source>
</evidence>
<dbReference type="PANTHER" id="PTHR37805">
    <property type="entry name" value="CYTOPLASMIC PROTEIN-RELATED"/>
    <property type="match status" value="1"/>
</dbReference>
<dbReference type="PANTHER" id="PTHR37805:SF1">
    <property type="entry name" value="CYTOPLASMIC PROTEIN"/>
    <property type="match status" value="1"/>
</dbReference>
<protein>
    <submittedName>
        <fullName evidence="1">Uncharacterized protein YehS (DUF1456 family)</fullName>
    </submittedName>
</protein>
<reference evidence="1 2" key="1">
    <citation type="submission" date="2023-07" db="EMBL/GenBank/DDBJ databases">
        <title>Sorghum-associated microbial communities from plants grown in Nebraska, USA.</title>
        <authorList>
            <person name="Schachtman D."/>
        </authorList>
    </citation>
    <scope>NUCLEOTIDE SEQUENCE [LARGE SCALE GENOMIC DNA]</scope>
    <source>
        <strain evidence="1 2">BE190</strain>
    </source>
</reference>
<gene>
    <name evidence="1" type="ORF">J2X05_003545</name>
</gene>
<dbReference type="EMBL" id="JAVDVX010000007">
    <property type="protein sequence ID" value="MDR7091510.1"/>
    <property type="molecule type" value="Genomic_DNA"/>
</dbReference>
<accession>A0ABU1V269</accession>
<organism evidence="1 2">
    <name type="scientific">Cellvibrio fibrivorans</name>
    <dbReference type="NCBI Taxonomy" id="126350"/>
    <lineage>
        <taxon>Bacteria</taxon>
        <taxon>Pseudomonadati</taxon>
        <taxon>Pseudomonadota</taxon>
        <taxon>Gammaproteobacteria</taxon>
        <taxon>Cellvibrionales</taxon>
        <taxon>Cellvibrionaceae</taxon>
        <taxon>Cellvibrio</taxon>
    </lineage>
</organism>
<sequence>MRTNDIFRKLTQSLPLDTAQIQALFAPSDIDLSDKDVANLLKTDYQPGFEAMPEYILIIFLNNLIDQERGKKADAVAEVIEKHAKISNNDVLKKLRIAFVLHEQDLRDALKLVTIELTKSDLAALFRKAGHEHYKACGDELVLDFIEGIGKLLQQKKAGV</sequence>
<name>A0ABU1V269_9GAMM</name>
<dbReference type="InterPro" id="IPR009921">
    <property type="entry name" value="YehS-like"/>
</dbReference>
<keyword evidence="2" id="KW-1185">Reference proteome</keyword>
<comment type="caution">
    <text evidence="1">The sequence shown here is derived from an EMBL/GenBank/DDBJ whole genome shotgun (WGS) entry which is preliminary data.</text>
</comment>
<proteinExistence type="predicted"/>